<dbReference type="Proteomes" id="UP000091820">
    <property type="component" value="Unassembled WGS sequence"/>
</dbReference>
<feature type="region of interest" description="Disordered" evidence="2">
    <location>
        <begin position="94"/>
        <end position="116"/>
    </location>
</feature>
<proteinExistence type="predicted"/>
<dbReference type="AlphaFoldDB" id="A0A1A9VZP6"/>
<reference evidence="4" key="1">
    <citation type="submission" date="2014-03" db="EMBL/GenBank/DDBJ databases">
        <authorList>
            <person name="Aksoy S."/>
            <person name="Warren W."/>
            <person name="Wilson R.K."/>
        </authorList>
    </citation>
    <scope>NUCLEOTIDE SEQUENCE [LARGE SCALE GENOMIC DNA]</scope>
    <source>
        <strain evidence="4">IAEA</strain>
    </source>
</reference>
<evidence type="ECO:0000256" key="1">
    <source>
        <dbReference type="SAM" id="Coils"/>
    </source>
</evidence>
<dbReference type="InterPro" id="IPR002093">
    <property type="entry name" value="BRCA2_repeat"/>
</dbReference>
<evidence type="ECO:0000256" key="2">
    <source>
        <dbReference type="SAM" id="MobiDB-lite"/>
    </source>
</evidence>
<keyword evidence="1" id="KW-0175">Coiled coil</keyword>
<name>A0A1A9VZP6_9MUSC</name>
<reference evidence="3" key="2">
    <citation type="submission" date="2020-05" db="UniProtKB">
        <authorList>
            <consortium name="EnsemblMetazoa"/>
        </authorList>
    </citation>
    <scope>IDENTIFICATION</scope>
    <source>
        <strain evidence="3">IAEA</strain>
    </source>
</reference>
<evidence type="ECO:0000313" key="4">
    <source>
        <dbReference type="Proteomes" id="UP000091820"/>
    </source>
</evidence>
<feature type="coiled-coil region" evidence="1">
    <location>
        <begin position="40"/>
        <end position="67"/>
    </location>
</feature>
<dbReference type="PROSITE" id="PS50138">
    <property type="entry name" value="BRCA2_REPEAT"/>
    <property type="match status" value="1"/>
</dbReference>
<dbReference type="VEuPathDB" id="VectorBase:GBRI000692"/>
<protein>
    <submittedName>
        <fullName evidence="3">Uncharacterized protein</fullName>
    </submittedName>
</protein>
<evidence type="ECO:0000313" key="3">
    <source>
        <dbReference type="EnsemblMetazoa" id="GBRI000692-PA"/>
    </source>
</evidence>
<organism evidence="3 4">
    <name type="scientific">Glossina brevipalpis</name>
    <dbReference type="NCBI Taxonomy" id="37001"/>
    <lineage>
        <taxon>Eukaryota</taxon>
        <taxon>Metazoa</taxon>
        <taxon>Ecdysozoa</taxon>
        <taxon>Arthropoda</taxon>
        <taxon>Hexapoda</taxon>
        <taxon>Insecta</taxon>
        <taxon>Pterygota</taxon>
        <taxon>Neoptera</taxon>
        <taxon>Endopterygota</taxon>
        <taxon>Diptera</taxon>
        <taxon>Brachycera</taxon>
        <taxon>Muscomorpha</taxon>
        <taxon>Hippoboscoidea</taxon>
        <taxon>Glossinidae</taxon>
        <taxon>Glossina</taxon>
    </lineage>
</organism>
<keyword evidence="4" id="KW-1185">Reference proteome</keyword>
<dbReference type="EnsemblMetazoa" id="GBRI000692-RA">
    <property type="protein sequence ID" value="GBRI000692-PA"/>
    <property type="gene ID" value="GBRI000692"/>
</dbReference>
<accession>A0A1A9VZP6</accession>
<sequence length="144" mass="16514">MKNNNIALLYQTGNRKLLAPQEGKQLVRHLAQDIFHPVNEIFIENKLKELKNENEAITINNQECSLTHQEKEYRKCFQGKDFGTEAPEIQNRVSVKSTQTKFKNSTNNGMQTTDNTGFRTANGKNISIYEEGKKRLEGLLKELS</sequence>